<reference evidence="1 2" key="1">
    <citation type="submission" date="2018-08" db="EMBL/GenBank/DDBJ databases">
        <title>Genome and evolution of the arbuscular mycorrhizal fungus Diversispora epigaea (formerly Glomus versiforme) and its bacterial endosymbionts.</title>
        <authorList>
            <person name="Sun X."/>
            <person name="Fei Z."/>
            <person name="Harrison M."/>
        </authorList>
    </citation>
    <scope>NUCLEOTIDE SEQUENCE [LARGE SCALE GENOMIC DNA]</scope>
    <source>
        <strain evidence="1 2">IT104</strain>
    </source>
</reference>
<accession>A0A397JY60</accession>
<proteinExistence type="predicted"/>
<gene>
    <name evidence="1" type="ORF">Glove_2g67</name>
</gene>
<comment type="caution">
    <text evidence="1">The sequence shown here is derived from an EMBL/GenBank/DDBJ whole genome shotgun (WGS) entry which is preliminary data.</text>
</comment>
<name>A0A397JY60_9GLOM</name>
<dbReference type="Proteomes" id="UP000266861">
    <property type="component" value="Unassembled WGS sequence"/>
</dbReference>
<keyword evidence="2" id="KW-1185">Reference proteome</keyword>
<protein>
    <submittedName>
        <fullName evidence="1">Uncharacterized protein</fullName>
    </submittedName>
</protein>
<evidence type="ECO:0000313" key="2">
    <source>
        <dbReference type="Proteomes" id="UP000266861"/>
    </source>
</evidence>
<organism evidence="1 2">
    <name type="scientific">Diversispora epigaea</name>
    <dbReference type="NCBI Taxonomy" id="1348612"/>
    <lineage>
        <taxon>Eukaryota</taxon>
        <taxon>Fungi</taxon>
        <taxon>Fungi incertae sedis</taxon>
        <taxon>Mucoromycota</taxon>
        <taxon>Glomeromycotina</taxon>
        <taxon>Glomeromycetes</taxon>
        <taxon>Diversisporales</taxon>
        <taxon>Diversisporaceae</taxon>
        <taxon>Diversispora</taxon>
    </lineage>
</organism>
<sequence>MKVLFFDIAVSVVEILMEVKYLEMFEMFVVGVGKINIVFGVNLQLVPIDFVDKPMFNSVVENYSVTVSNHLKLVDNYFLSETVILVVHEFFEVLLNYLISKGDLDLLVFGQQYVVSFVDIMQ</sequence>
<dbReference type="EMBL" id="PQFF01000002">
    <property type="protein sequence ID" value="RHZ90224.1"/>
    <property type="molecule type" value="Genomic_DNA"/>
</dbReference>
<evidence type="ECO:0000313" key="1">
    <source>
        <dbReference type="EMBL" id="RHZ90224.1"/>
    </source>
</evidence>
<dbReference type="AlphaFoldDB" id="A0A397JY60"/>